<dbReference type="EMBL" id="LWDX02062779">
    <property type="protein sequence ID" value="OEL16492.1"/>
    <property type="molecule type" value="Genomic_DNA"/>
</dbReference>
<gene>
    <name evidence="8" type="ORF">BAE44_0022488</name>
</gene>
<keyword evidence="9" id="KW-1185">Reference proteome</keyword>
<comment type="caution">
    <text evidence="8">The sequence shown here is derived from an EMBL/GenBank/DDBJ whole genome shotgun (WGS) entry which is preliminary data.</text>
</comment>
<proteinExistence type="predicted"/>
<dbReference type="EC" id="2.8.1.7" evidence="2"/>
<protein>
    <recommendedName>
        <fullName evidence="2">cysteine desulfurase</fullName>
        <ecNumber evidence="2">2.8.1.7</ecNumber>
    </recommendedName>
</protein>
<dbReference type="GO" id="GO:0006534">
    <property type="term" value="P:cysteine metabolic process"/>
    <property type="evidence" value="ECO:0007669"/>
    <property type="project" value="InterPro"/>
</dbReference>
<dbReference type="InterPro" id="IPR010970">
    <property type="entry name" value="Cys_dSase_SufS"/>
</dbReference>
<dbReference type="InterPro" id="IPR015421">
    <property type="entry name" value="PyrdxlP-dep_Trfase_major"/>
</dbReference>
<sequence>MAAAAGLRCYFPGSTIGSGFVRPSSSSRGRRAAAVAAPSREAEPAASLGHRTRVDFPILHQDFDGTKLVYFDNGATSQKPFSVMKTLDEYYRSYNSNVHRGIHALSAKATDAYEGARRKVANFVNAADSREIVFTRNATEAINLSFLLLDKKLFSYFVYQILLTVAEHHSAIVPWQFVSQKTGATLKYVGLTKEEVPDIEQLKGLMSNRTKMVVIHHVSNVLGSMLPIEEIVTWSKRVGAKVLVDACQSVPHMPVDVQKLGADFLVASSHKMCGPTGVGFMHGTFEMLSSMEPFLGGGEMIADVFNEKSTYAEPPSRKSWQHISMKAFVLFQMSGYMVQHLPKQITVLLYALSMLRTFILQILQKFLISSTANLVLFANPLFQHGVAIRSGHHCAQILHRTLGINASARASLHFYNTKEEVDVFIHALKDTIDFLTSQH</sequence>
<dbReference type="GO" id="GO:0030170">
    <property type="term" value="F:pyridoxal phosphate binding"/>
    <property type="evidence" value="ECO:0007669"/>
    <property type="project" value="InterPro"/>
</dbReference>
<evidence type="ECO:0000256" key="6">
    <source>
        <dbReference type="SAM" id="MobiDB-lite"/>
    </source>
</evidence>
<accession>A0A1E5UU88</accession>
<dbReference type="Gene3D" id="3.90.1150.10">
    <property type="entry name" value="Aspartate Aminotransferase, domain 1"/>
    <property type="match status" value="2"/>
</dbReference>
<dbReference type="InterPro" id="IPR015422">
    <property type="entry name" value="PyrdxlP-dep_Trfase_small"/>
</dbReference>
<evidence type="ECO:0000313" key="9">
    <source>
        <dbReference type="Proteomes" id="UP000095767"/>
    </source>
</evidence>
<feature type="domain" description="Aminotransferase class V" evidence="7">
    <location>
        <begin position="378"/>
        <end position="424"/>
    </location>
</feature>
<comment type="catalytic activity">
    <reaction evidence="5">
        <text>(sulfur carrier)-H + L-cysteine = (sulfur carrier)-SH + L-alanine</text>
        <dbReference type="Rhea" id="RHEA:43892"/>
        <dbReference type="Rhea" id="RHEA-COMP:14737"/>
        <dbReference type="Rhea" id="RHEA-COMP:14739"/>
        <dbReference type="ChEBI" id="CHEBI:29917"/>
        <dbReference type="ChEBI" id="CHEBI:35235"/>
        <dbReference type="ChEBI" id="CHEBI:57972"/>
        <dbReference type="ChEBI" id="CHEBI:64428"/>
        <dbReference type="EC" id="2.8.1.7"/>
    </reaction>
</comment>
<dbReference type="PANTHER" id="PTHR43586">
    <property type="entry name" value="CYSTEINE DESULFURASE"/>
    <property type="match status" value="1"/>
</dbReference>
<evidence type="ECO:0000256" key="4">
    <source>
        <dbReference type="ARBA" id="ARBA00022898"/>
    </source>
</evidence>
<dbReference type="Proteomes" id="UP000095767">
    <property type="component" value="Unassembled WGS sequence"/>
</dbReference>
<keyword evidence="3" id="KW-0808">Transferase</keyword>
<feature type="region of interest" description="Disordered" evidence="6">
    <location>
        <begin position="22"/>
        <end position="46"/>
    </location>
</feature>
<dbReference type="SUPFAM" id="SSF53383">
    <property type="entry name" value="PLP-dependent transferases"/>
    <property type="match status" value="1"/>
</dbReference>
<name>A0A1E5UU88_9POAL</name>
<dbReference type="STRING" id="888268.A0A1E5UU88"/>
<dbReference type="InterPro" id="IPR015424">
    <property type="entry name" value="PyrdxlP-dep_Trfase"/>
</dbReference>
<dbReference type="OrthoDB" id="420046at2759"/>
<evidence type="ECO:0000259" key="7">
    <source>
        <dbReference type="Pfam" id="PF00266"/>
    </source>
</evidence>
<evidence type="ECO:0000256" key="1">
    <source>
        <dbReference type="ARBA" id="ARBA00001933"/>
    </source>
</evidence>
<dbReference type="CDD" id="cd06453">
    <property type="entry name" value="SufS_like"/>
    <property type="match status" value="1"/>
</dbReference>
<evidence type="ECO:0000313" key="8">
    <source>
        <dbReference type="EMBL" id="OEL16492.1"/>
    </source>
</evidence>
<evidence type="ECO:0000256" key="2">
    <source>
        <dbReference type="ARBA" id="ARBA00012239"/>
    </source>
</evidence>
<reference evidence="8 9" key="1">
    <citation type="submission" date="2016-09" db="EMBL/GenBank/DDBJ databases">
        <title>The draft genome of Dichanthelium oligosanthes: A C3 panicoid grass species.</title>
        <authorList>
            <person name="Studer A.J."/>
            <person name="Schnable J.C."/>
            <person name="Brutnell T.P."/>
        </authorList>
    </citation>
    <scope>NUCLEOTIDE SEQUENCE [LARGE SCALE GENOMIC DNA]</scope>
    <source>
        <strain evidence="9">cv. Kellogg 1175</strain>
        <tissue evidence="8">Leaf</tissue>
    </source>
</reference>
<evidence type="ECO:0000256" key="5">
    <source>
        <dbReference type="ARBA" id="ARBA00050776"/>
    </source>
</evidence>
<dbReference type="PANTHER" id="PTHR43586:SF8">
    <property type="entry name" value="CYSTEINE DESULFURASE 1, CHLOROPLASTIC"/>
    <property type="match status" value="1"/>
</dbReference>
<dbReference type="GO" id="GO:0031071">
    <property type="term" value="F:cysteine desulfurase activity"/>
    <property type="evidence" value="ECO:0007669"/>
    <property type="project" value="UniProtKB-EC"/>
</dbReference>
<feature type="domain" description="Aminotransferase class V" evidence="7">
    <location>
        <begin position="69"/>
        <end position="317"/>
    </location>
</feature>
<dbReference type="Gene3D" id="3.40.640.10">
    <property type="entry name" value="Type I PLP-dependent aspartate aminotransferase-like (Major domain)"/>
    <property type="match status" value="1"/>
</dbReference>
<comment type="cofactor">
    <cofactor evidence="1">
        <name>pyridoxal 5'-phosphate</name>
        <dbReference type="ChEBI" id="CHEBI:597326"/>
    </cofactor>
</comment>
<dbReference type="Pfam" id="PF00266">
    <property type="entry name" value="Aminotran_5"/>
    <property type="match status" value="2"/>
</dbReference>
<dbReference type="InterPro" id="IPR000192">
    <property type="entry name" value="Aminotrans_V_dom"/>
</dbReference>
<evidence type="ECO:0000256" key="3">
    <source>
        <dbReference type="ARBA" id="ARBA00022679"/>
    </source>
</evidence>
<organism evidence="8 9">
    <name type="scientific">Dichanthelium oligosanthes</name>
    <dbReference type="NCBI Taxonomy" id="888268"/>
    <lineage>
        <taxon>Eukaryota</taxon>
        <taxon>Viridiplantae</taxon>
        <taxon>Streptophyta</taxon>
        <taxon>Embryophyta</taxon>
        <taxon>Tracheophyta</taxon>
        <taxon>Spermatophyta</taxon>
        <taxon>Magnoliopsida</taxon>
        <taxon>Liliopsida</taxon>
        <taxon>Poales</taxon>
        <taxon>Poaceae</taxon>
        <taxon>PACMAD clade</taxon>
        <taxon>Panicoideae</taxon>
        <taxon>Panicodae</taxon>
        <taxon>Paniceae</taxon>
        <taxon>Dichantheliinae</taxon>
        <taxon>Dichanthelium</taxon>
    </lineage>
</organism>
<dbReference type="AlphaFoldDB" id="A0A1E5UU88"/>
<keyword evidence="4" id="KW-0663">Pyridoxal phosphate</keyword>